<accession>A0A0F9AZR4</accession>
<evidence type="ECO:0000313" key="1">
    <source>
        <dbReference type="EMBL" id="KKL14885.1"/>
    </source>
</evidence>
<sequence length="61" mass="6628">MADVSKEAQEWLEVITNCDGAEVQEGAWKIVEELVKAGLVSLGSARGPDGSWRRAELVEVD</sequence>
<name>A0A0F9AZR4_9ZZZZ</name>
<reference evidence="1" key="1">
    <citation type="journal article" date="2015" name="Nature">
        <title>Complex archaea that bridge the gap between prokaryotes and eukaryotes.</title>
        <authorList>
            <person name="Spang A."/>
            <person name="Saw J.H."/>
            <person name="Jorgensen S.L."/>
            <person name="Zaremba-Niedzwiedzka K."/>
            <person name="Martijn J."/>
            <person name="Lind A.E."/>
            <person name="van Eijk R."/>
            <person name="Schleper C."/>
            <person name="Guy L."/>
            <person name="Ettema T.J."/>
        </authorList>
    </citation>
    <scope>NUCLEOTIDE SEQUENCE</scope>
</reference>
<dbReference type="AlphaFoldDB" id="A0A0F9AZR4"/>
<dbReference type="EMBL" id="LAZR01040279">
    <property type="protein sequence ID" value="KKL14885.1"/>
    <property type="molecule type" value="Genomic_DNA"/>
</dbReference>
<comment type="caution">
    <text evidence="1">The sequence shown here is derived from an EMBL/GenBank/DDBJ whole genome shotgun (WGS) entry which is preliminary data.</text>
</comment>
<protein>
    <submittedName>
        <fullName evidence="1">Uncharacterized protein</fullName>
    </submittedName>
</protein>
<organism evidence="1">
    <name type="scientific">marine sediment metagenome</name>
    <dbReference type="NCBI Taxonomy" id="412755"/>
    <lineage>
        <taxon>unclassified sequences</taxon>
        <taxon>metagenomes</taxon>
        <taxon>ecological metagenomes</taxon>
    </lineage>
</organism>
<proteinExistence type="predicted"/>
<gene>
    <name evidence="1" type="ORF">LCGC14_2511180</name>
</gene>